<sequence length="362" mass="39498">MPVRIIGMIGVAPPSGEATVHIIKGGISAPYLRSYAQAHDKAGFDLALVGYTASSAEGFLVAQHAAHHTERLGFLIAHRPGFVAPTLAARKIATFDHLTEGRIALHIISGASDAEQEGDGDFQPKDVRYRRAAEYIEVMKLAWTSPRRFDFEGEFFRVRGAKSDIQPFQKPHPLLFFGGSSEGALAMGAKHCDVFAMFGEPLAPTAERIAEFRARAAAFGRTPTFNMSFRPILADTEGAAWDRARRILASVQKPGDPTGFGNNKKPLDQSARRLLDFAAAGETHDERLWMPIAEATGAMGNTSCLVGTPEQVARAMLEYYKLGIHSFLIRGFDPYEDTIDFGRELIPRLRAGAAELDRAKAA</sequence>
<evidence type="ECO:0000256" key="2">
    <source>
        <dbReference type="ARBA" id="ARBA00022643"/>
    </source>
</evidence>
<evidence type="ECO:0000256" key="1">
    <source>
        <dbReference type="ARBA" id="ARBA00022630"/>
    </source>
</evidence>
<dbReference type="RefSeq" id="WP_147155848.1">
    <property type="nucleotide sequence ID" value="NZ_BKAJ01000167.1"/>
</dbReference>
<gene>
    <name evidence="6" type="ORF">RSO01_76730</name>
</gene>
<name>A0A512NNH7_9HYPH</name>
<keyword evidence="3" id="KW-0560">Oxidoreductase</keyword>
<evidence type="ECO:0000313" key="7">
    <source>
        <dbReference type="Proteomes" id="UP000321058"/>
    </source>
</evidence>
<evidence type="ECO:0000256" key="3">
    <source>
        <dbReference type="ARBA" id="ARBA00023002"/>
    </source>
</evidence>
<accession>A0A512NNH7</accession>
<dbReference type="AlphaFoldDB" id="A0A512NNH7"/>
<dbReference type="Proteomes" id="UP000321058">
    <property type="component" value="Unassembled WGS sequence"/>
</dbReference>
<dbReference type="EMBL" id="BKAJ01000167">
    <property type="protein sequence ID" value="GEP60507.1"/>
    <property type="molecule type" value="Genomic_DNA"/>
</dbReference>
<keyword evidence="7" id="KW-1185">Reference proteome</keyword>
<evidence type="ECO:0000256" key="4">
    <source>
        <dbReference type="ARBA" id="ARBA00023033"/>
    </source>
</evidence>
<proteinExistence type="predicted"/>
<dbReference type="InterPro" id="IPR050172">
    <property type="entry name" value="SsuD_RutA_monooxygenase"/>
</dbReference>
<organism evidence="6 7">
    <name type="scientific">Reyranella soli</name>
    <dbReference type="NCBI Taxonomy" id="1230389"/>
    <lineage>
        <taxon>Bacteria</taxon>
        <taxon>Pseudomonadati</taxon>
        <taxon>Pseudomonadota</taxon>
        <taxon>Alphaproteobacteria</taxon>
        <taxon>Hyphomicrobiales</taxon>
        <taxon>Reyranellaceae</taxon>
        <taxon>Reyranella</taxon>
    </lineage>
</organism>
<evidence type="ECO:0000313" key="6">
    <source>
        <dbReference type="EMBL" id="GEP60507.1"/>
    </source>
</evidence>
<keyword evidence="4" id="KW-0503">Monooxygenase</keyword>
<dbReference type="GO" id="GO:0008726">
    <property type="term" value="F:alkanesulfonate monooxygenase activity"/>
    <property type="evidence" value="ECO:0007669"/>
    <property type="project" value="TreeGrafter"/>
</dbReference>
<dbReference type="OrthoDB" id="9814695at2"/>
<dbReference type="GO" id="GO:0046306">
    <property type="term" value="P:alkanesulfonate catabolic process"/>
    <property type="evidence" value="ECO:0007669"/>
    <property type="project" value="TreeGrafter"/>
</dbReference>
<dbReference type="PANTHER" id="PTHR42847:SF9">
    <property type="entry name" value="BLL6451 PROTEIN"/>
    <property type="match status" value="1"/>
</dbReference>
<protein>
    <recommendedName>
        <fullName evidence="5">Luciferase-like domain-containing protein</fullName>
    </recommendedName>
</protein>
<keyword evidence="1" id="KW-0285">Flavoprotein</keyword>
<dbReference type="Gene3D" id="3.20.20.30">
    <property type="entry name" value="Luciferase-like domain"/>
    <property type="match status" value="1"/>
</dbReference>
<evidence type="ECO:0000259" key="5">
    <source>
        <dbReference type="Pfam" id="PF00296"/>
    </source>
</evidence>
<comment type="caution">
    <text evidence="6">The sequence shown here is derived from an EMBL/GenBank/DDBJ whole genome shotgun (WGS) entry which is preliminary data.</text>
</comment>
<dbReference type="SUPFAM" id="SSF51679">
    <property type="entry name" value="Bacterial luciferase-like"/>
    <property type="match status" value="1"/>
</dbReference>
<dbReference type="CDD" id="cd01094">
    <property type="entry name" value="Alkanesulfonate_monoxygenase"/>
    <property type="match status" value="1"/>
</dbReference>
<feature type="domain" description="Luciferase-like" evidence="5">
    <location>
        <begin position="26"/>
        <end position="325"/>
    </location>
</feature>
<dbReference type="PANTHER" id="PTHR42847">
    <property type="entry name" value="ALKANESULFONATE MONOOXYGENASE"/>
    <property type="match status" value="1"/>
</dbReference>
<dbReference type="InterPro" id="IPR011251">
    <property type="entry name" value="Luciferase-like_dom"/>
</dbReference>
<keyword evidence="2" id="KW-0288">FMN</keyword>
<reference evidence="6 7" key="1">
    <citation type="submission" date="2019-07" db="EMBL/GenBank/DDBJ databases">
        <title>Whole genome shotgun sequence of Reyranella soli NBRC 108950.</title>
        <authorList>
            <person name="Hosoyama A."/>
            <person name="Uohara A."/>
            <person name="Ohji S."/>
            <person name="Ichikawa N."/>
        </authorList>
    </citation>
    <scope>NUCLEOTIDE SEQUENCE [LARGE SCALE GENOMIC DNA]</scope>
    <source>
        <strain evidence="6 7">NBRC 108950</strain>
    </source>
</reference>
<dbReference type="InterPro" id="IPR036661">
    <property type="entry name" value="Luciferase-like_sf"/>
</dbReference>
<dbReference type="Pfam" id="PF00296">
    <property type="entry name" value="Bac_luciferase"/>
    <property type="match status" value="1"/>
</dbReference>